<evidence type="ECO:0000313" key="1">
    <source>
        <dbReference type="EMBL" id="KAI1702149.1"/>
    </source>
</evidence>
<reference evidence="1" key="1">
    <citation type="submission" date="2022-01" db="EMBL/GenBank/DDBJ databases">
        <title>Genome Sequence Resource for Two Populations of Ditylenchus destructor, the Migratory Endoparasitic Phytonematode.</title>
        <authorList>
            <person name="Zhang H."/>
            <person name="Lin R."/>
            <person name="Xie B."/>
        </authorList>
    </citation>
    <scope>NUCLEOTIDE SEQUENCE</scope>
    <source>
        <strain evidence="1">BazhouSP</strain>
    </source>
</reference>
<organism evidence="1 2">
    <name type="scientific">Ditylenchus destructor</name>
    <dbReference type="NCBI Taxonomy" id="166010"/>
    <lineage>
        <taxon>Eukaryota</taxon>
        <taxon>Metazoa</taxon>
        <taxon>Ecdysozoa</taxon>
        <taxon>Nematoda</taxon>
        <taxon>Chromadorea</taxon>
        <taxon>Rhabditida</taxon>
        <taxon>Tylenchina</taxon>
        <taxon>Tylenchomorpha</taxon>
        <taxon>Sphaerularioidea</taxon>
        <taxon>Anguinidae</taxon>
        <taxon>Anguininae</taxon>
        <taxon>Ditylenchus</taxon>
    </lineage>
</organism>
<protein>
    <submittedName>
        <fullName evidence="1">Oxidoreductase, FAD/FMN-binding protein</fullName>
    </submittedName>
</protein>
<evidence type="ECO:0000313" key="2">
    <source>
        <dbReference type="Proteomes" id="UP001201812"/>
    </source>
</evidence>
<accession>A0AAD4R0P0</accession>
<dbReference type="AlphaFoldDB" id="A0AAD4R0P0"/>
<gene>
    <name evidence="1" type="ORF">DdX_15664</name>
</gene>
<dbReference type="Proteomes" id="UP001201812">
    <property type="component" value="Unassembled WGS sequence"/>
</dbReference>
<proteinExistence type="predicted"/>
<name>A0AAD4R0P0_9BILA</name>
<sequence>MVKAIEDGVTDAIGLGRPSTTEIDLPAKILKDGVQSAKLNLSENDLKVSGAIYSFQMWQAQQTPYKEGVDLNEGLLDVSDPEVVTEFKNGFSKFIENIDVHLEKSNGRPLLFVDSLIENLPESLVLKAQA</sequence>
<dbReference type="EMBL" id="JAKKPZ010000104">
    <property type="protein sequence ID" value="KAI1702149.1"/>
    <property type="molecule type" value="Genomic_DNA"/>
</dbReference>
<comment type="caution">
    <text evidence="1">The sequence shown here is derived from an EMBL/GenBank/DDBJ whole genome shotgun (WGS) entry which is preliminary data.</text>
</comment>
<keyword evidence="2" id="KW-1185">Reference proteome</keyword>